<keyword evidence="1" id="KW-0472">Membrane</keyword>
<sequence length="477" mass="53641">MSNLISLEEKLDAAGLSRRDVLMPDNIDEYLRKGIVQGQARRKKSTTRIRRRAWSGIAMALLLIACVTTIRISPVFASFLREIPGMEAIVNLVRESNDRGIGLALNNDFFQPIGASDEYKGIKLTVEGIIADDTRAVIFYSVDNQSSNERLTLERPRLMDANGKDFARGISWGNIAPGIETKDIGFHRGTIDVQLQEGDELPETMVLTTALVAGETNVPVDLEATEPPESTPDPVVNHLYTVNIPVDRKKFEGLKQEYSLNQTITVEGQRITFTKATVYPLKIAVDVEVDESNSKQVFGPADIRMTDEEGGVWKTFMTFGDFRSKTTIYFESNYFRKPMELYLEGEWFRALDKSKMDIVIDTDKRKLLQAPDGFLKLKSVTPFGKYKKITLQLAAKEKTAGMWGYNVISGDFIDASGKAYKQAYIPGGTVVSTSSTGEKNEQEMYYYLDDKKYEQPLTFKVGSYPSFIHAPYKVRIK</sequence>
<dbReference type="Pfam" id="PF18705">
    <property type="entry name" value="DUF5643"/>
    <property type="match status" value="1"/>
</dbReference>
<accession>A0A4Y8LP45</accession>
<gene>
    <name evidence="4" type="ORF">E2980_23320</name>
</gene>
<dbReference type="Pfam" id="PF13786">
    <property type="entry name" value="DUF4179"/>
    <property type="match status" value="1"/>
</dbReference>
<evidence type="ECO:0000259" key="2">
    <source>
        <dbReference type="Pfam" id="PF13786"/>
    </source>
</evidence>
<dbReference type="InterPro" id="IPR040680">
    <property type="entry name" value="DUF5643"/>
</dbReference>
<keyword evidence="1" id="KW-1133">Transmembrane helix</keyword>
<name>A0A4Y8LP45_9BACL</name>
<feature type="domain" description="DUF5643" evidence="3">
    <location>
        <begin position="256"/>
        <end position="362"/>
    </location>
</feature>
<feature type="transmembrane region" description="Helical" evidence="1">
    <location>
        <begin position="53"/>
        <end position="72"/>
    </location>
</feature>
<evidence type="ECO:0000313" key="5">
    <source>
        <dbReference type="Proteomes" id="UP000297900"/>
    </source>
</evidence>
<dbReference type="AlphaFoldDB" id="A0A4Y8LP45"/>
<keyword evidence="1" id="KW-0812">Transmembrane</keyword>
<protein>
    <submittedName>
        <fullName evidence="4">DUF4179 domain-containing protein</fullName>
    </submittedName>
</protein>
<reference evidence="4 5" key="1">
    <citation type="submission" date="2019-03" db="EMBL/GenBank/DDBJ databases">
        <title>Cohnella endophytica sp. nov., a novel endophytic bacterium isolated from bark of Sonneratia apetala.</title>
        <authorList>
            <person name="Tuo L."/>
        </authorList>
    </citation>
    <scope>NUCLEOTIDE SEQUENCE [LARGE SCALE GENOMIC DNA]</scope>
    <source>
        <strain evidence="4 5">CCTCC AB 208254</strain>
    </source>
</reference>
<dbReference type="EMBL" id="SOMN01000064">
    <property type="protein sequence ID" value="TFE19423.1"/>
    <property type="molecule type" value="Genomic_DNA"/>
</dbReference>
<proteinExistence type="predicted"/>
<keyword evidence="5" id="KW-1185">Reference proteome</keyword>
<dbReference type="Gene3D" id="2.60.40.1630">
    <property type="entry name" value="bacillus anthracis domain"/>
    <property type="match status" value="1"/>
</dbReference>
<dbReference type="Proteomes" id="UP000297900">
    <property type="component" value="Unassembled WGS sequence"/>
</dbReference>
<dbReference type="RefSeq" id="WP_135154631.1">
    <property type="nucleotide sequence ID" value="NZ_SOMN01000064.1"/>
</dbReference>
<evidence type="ECO:0000259" key="3">
    <source>
        <dbReference type="Pfam" id="PF18705"/>
    </source>
</evidence>
<comment type="caution">
    <text evidence="4">The sequence shown here is derived from an EMBL/GenBank/DDBJ whole genome shotgun (WGS) entry which is preliminary data.</text>
</comment>
<dbReference type="InterPro" id="IPR025436">
    <property type="entry name" value="DUF4179"/>
</dbReference>
<feature type="domain" description="DUF4179" evidence="2">
    <location>
        <begin position="50"/>
        <end position="143"/>
    </location>
</feature>
<dbReference type="OrthoDB" id="2725974at2"/>
<evidence type="ECO:0000313" key="4">
    <source>
        <dbReference type="EMBL" id="TFE19423.1"/>
    </source>
</evidence>
<organism evidence="4 5">
    <name type="scientific">Cohnella luojiensis</name>
    <dbReference type="NCBI Taxonomy" id="652876"/>
    <lineage>
        <taxon>Bacteria</taxon>
        <taxon>Bacillati</taxon>
        <taxon>Bacillota</taxon>
        <taxon>Bacilli</taxon>
        <taxon>Bacillales</taxon>
        <taxon>Paenibacillaceae</taxon>
        <taxon>Cohnella</taxon>
    </lineage>
</organism>
<evidence type="ECO:0000256" key="1">
    <source>
        <dbReference type="SAM" id="Phobius"/>
    </source>
</evidence>